<dbReference type="Pfam" id="PF02669">
    <property type="entry name" value="KdpC"/>
    <property type="match status" value="1"/>
</dbReference>
<keyword evidence="7 11" id="KW-0630">Potassium</keyword>
<dbReference type="GO" id="GO:0005524">
    <property type="term" value="F:ATP binding"/>
    <property type="evidence" value="ECO:0007669"/>
    <property type="project" value="UniProtKB-UniRule"/>
</dbReference>
<dbReference type="RefSeq" id="WP_169099041.1">
    <property type="nucleotide sequence ID" value="NZ_JABBVZ010000026.1"/>
</dbReference>
<keyword evidence="9 11" id="KW-0406">Ion transport</keyword>
<protein>
    <recommendedName>
        <fullName evidence="11">Potassium-transporting ATPase KdpC subunit</fullName>
    </recommendedName>
    <alternativeName>
        <fullName evidence="11">ATP phosphohydrolase [potassium-transporting] C chain</fullName>
    </alternativeName>
    <alternativeName>
        <fullName evidence="11">Potassium-binding and translocating subunit C</fullName>
    </alternativeName>
    <alternativeName>
        <fullName evidence="11">Potassium-translocating ATPase C chain</fullName>
    </alternativeName>
</protein>
<organism evidence="12 13">
    <name type="scientific">Sulfobacillus harzensis</name>
    <dbReference type="NCBI Taxonomy" id="2729629"/>
    <lineage>
        <taxon>Bacteria</taxon>
        <taxon>Bacillati</taxon>
        <taxon>Bacillota</taxon>
        <taxon>Clostridia</taxon>
        <taxon>Eubacteriales</taxon>
        <taxon>Clostridiales Family XVII. Incertae Sedis</taxon>
        <taxon>Sulfobacillus</taxon>
    </lineage>
</organism>
<comment type="caution">
    <text evidence="12">The sequence shown here is derived from an EMBL/GenBank/DDBJ whole genome shotgun (WGS) entry which is preliminary data.</text>
</comment>
<evidence type="ECO:0000256" key="8">
    <source>
        <dbReference type="ARBA" id="ARBA00022989"/>
    </source>
</evidence>
<dbReference type="PANTHER" id="PTHR30042">
    <property type="entry name" value="POTASSIUM-TRANSPORTING ATPASE C CHAIN"/>
    <property type="match status" value="1"/>
</dbReference>
<dbReference type="HAMAP" id="MF_00276">
    <property type="entry name" value="KdpC"/>
    <property type="match status" value="1"/>
</dbReference>
<dbReference type="EMBL" id="JABBVZ010000026">
    <property type="protein sequence ID" value="NMP22585.1"/>
    <property type="molecule type" value="Genomic_DNA"/>
</dbReference>
<comment type="subunit">
    <text evidence="11">The system is composed of three essential subunits: KdpA, KdpB and KdpC.</text>
</comment>
<dbReference type="GO" id="GO:0005886">
    <property type="term" value="C:plasma membrane"/>
    <property type="evidence" value="ECO:0007669"/>
    <property type="project" value="UniProtKB-SubCell"/>
</dbReference>
<evidence type="ECO:0000256" key="4">
    <source>
        <dbReference type="ARBA" id="ARBA00022692"/>
    </source>
</evidence>
<evidence type="ECO:0000256" key="11">
    <source>
        <dbReference type="HAMAP-Rule" id="MF_00276"/>
    </source>
</evidence>
<reference evidence="12 13" key="1">
    <citation type="submission" date="2020-04" db="EMBL/GenBank/DDBJ databases">
        <authorList>
            <person name="Zhang R."/>
            <person name="Schippers A."/>
        </authorList>
    </citation>
    <scope>NUCLEOTIDE SEQUENCE [LARGE SCALE GENOMIC DNA]</scope>
    <source>
        <strain evidence="12 13">DSM 109850</strain>
    </source>
</reference>
<keyword evidence="4 11" id="KW-0812">Transmembrane</keyword>
<name>A0A7Y0L3K5_9FIRM</name>
<evidence type="ECO:0000313" key="12">
    <source>
        <dbReference type="EMBL" id="NMP22585.1"/>
    </source>
</evidence>
<dbReference type="PIRSF" id="PIRSF001296">
    <property type="entry name" value="K_ATPase_KdpC"/>
    <property type="match status" value="1"/>
</dbReference>
<keyword evidence="5 11" id="KW-0547">Nucleotide-binding</keyword>
<keyword evidence="3 11" id="KW-0633">Potassium transport</keyword>
<evidence type="ECO:0000256" key="5">
    <source>
        <dbReference type="ARBA" id="ARBA00022741"/>
    </source>
</evidence>
<dbReference type="NCBIfam" id="NF001454">
    <property type="entry name" value="PRK00315.1"/>
    <property type="match status" value="1"/>
</dbReference>
<evidence type="ECO:0000256" key="6">
    <source>
        <dbReference type="ARBA" id="ARBA00022840"/>
    </source>
</evidence>
<evidence type="ECO:0000256" key="7">
    <source>
        <dbReference type="ARBA" id="ARBA00022958"/>
    </source>
</evidence>
<dbReference type="Proteomes" id="UP000533476">
    <property type="component" value="Unassembled WGS sequence"/>
</dbReference>
<evidence type="ECO:0000256" key="10">
    <source>
        <dbReference type="ARBA" id="ARBA00023136"/>
    </source>
</evidence>
<dbReference type="PANTHER" id="PTHR30042:SF2">
    <property type="entry name" value="POTASSIUM-TRANSPORTING ATPASE KDPC SUBUNIT"/>
    <property type="match status" value="1"/>
</dbReference>
<evidence type="ECO:0000313" key="13">
    <source>
        <dbReference type="Proteomes" id="UP000533476"/>
    </source>
</evidence>
<comment type="similarity">
    <text evidence="11">Belongs to the KdpC family.</text>
</comment>
<dbReference type="NCBIfam" id="TIGR00681">
    <property type="entry name" value="kdpC"/>
    <property type="match status" value="1"/>
</dbReference>
<evidence type="ECO:0000256" key="1">
    <source>
        <dbReference type="ARBA" id="ARBA00022448"/>
    </source>
</evidence>
<dbReference type="InterPro" id="IPR003820">
    <property type="entry name" value="KdpC"/>
</dbReference>
<dbReference type="AlphaFoldDB" id="A0A7Y0L3K5"/>
<dbReference type="GO" id="GO:0008556">
    <property type="term" value="F:P-type potassium transmembrane transporter activity"/>
    <property type="evidence" value="ECO:0007669"/>
    <property type="project" value="InterPro"/>
</dbReference>
<keyword evidence="1 11" id="KW-0813">Transport</keyword>
<sequence>MKYLKPLIGVTVSLWVLLGLAYPLAMTGLSQLLFPYQANGSVVKIGNRVVASAIVGQYFTQKGYFWGRPSDTVNATTGKPQPYNAENSTGSNLGPTNKVLIQNIKARIATLEKADPGLKVSQIPPDLVEGSASGLDPYISPQAALIQIPRVARATGLSTQYLHTLVNQATLGPEWGLFGKRVVNVTELNIEVYKARHG</sequence>
<evidence type="ECO:0000256" key="3">
    <source>
        <dbReference type="ARBA" id="ARBA00022538"/>
    </source>
</evidence>
<keyword evidence="13" id="KW-1185">Reference proteome</keyword>
<gene>
    <name evidence="11 12" type="primary">kdpC</name>
    <name evidence="12" type="ORF">HIJ39_09505</name>
</gene>
<evidence type="ECO:0000256" key="9">
    <source>
        <dbReference type="ARBA" id="ARBA00023065"/>
    </source>
</evidence>
<evidence type="ECO:0000256" key="2">
    <source>
        <dbReference type="ARBA" id="ARBA00022475"/>
    </source>
</evidence>
<comment type="function">
    <text evidence="11">Part of the high-affinity ATP-driven potassium transport (or Kdp) system, which catalyzes the hydrolysis of ATP coupled with the electrogenic transport of potassium into the cytoplasm. This subunit acts as a catalytic chaperone that increases the ATP-binding affinity of the ATP-hydrolyzing subunit KdpB by the formation of a transient KdpB/KdpC/ATP ternary complex.</text>
</comment>
<accession>A0A7Y0L3K5</accession>
<keyword evidence="8 11" id="KW-1133">Transmembrane helix</keyword>
<comment type="subcellular location">
    <subcellularLocation>
        <location evidence="11">Cell membrane</location>
        <topology evidence="11">Single-pass membrane protein</topology>
    </subcellularLocation>
</comment>
<proteinExistence type="inferred from homology"/>
<keyword evidence="6 11" id="KW-0067">ATP-binding</keyword>
<keyword evidence="2 11" id="KW-1003">Cell membrane</keyword>
<keyword evidence="10 11" id="KW-0472">Membrane</keyword>